<evidence type="ECO:0000256" key="2">
    <source>
        <dbReference type="ARBA" id="ARBA00022801"/>
    </source>
</evidence>
<evidence type="ECO:0000313" key="7">
    <source>
        <dbReference type="Proteomes" id="UP000295510"/>
    </source>
</evidence>
<evidence type="ECO:0000313" key="6">
    <source>
        <dbReference type="EMBL" id="TDQ38071.1"/>
    </source>
</evidence>
<dbReference type="Gene3D" id="3.40.50.2300">
    <property type="match status" value="1"/>
</dbReference>
<feature type="active site" evidence="4">
    <location>
        <position position="20"/>
    </location>
</feature>
<comment type="caution">
    <text evidence="6">The sequence shown here is derived from an EMBL/GenBank/DDBJ whole genome shotgun (WGS) entry which is preliminary data.</text>
</comment>
<keyword evidence="7" id="KW-1185">Reference proteome</keyword>
<dbReference type="SMART" id="SM00226">
    <property type="entry name" value="LMWPc"/>
    <property type="match status" value="1"/>
</dbReference>
<gene>
    <name evidence="6" type="ORF">DFR43_12213</name>
</gene>
<dbReference type="OrthoDB" id="9784339at2"/>
<dbReference type="Pfam" id="PF01451">
    <property type="entry name" value="LMWPc"/>
    <property type="match status" value="1"/>
</dbReference>
<organism evidence="6 7">
    <name type="scientific">Tepidicella xavieri</name>
    <dbReference type="NCBI Taxonomy" id="360241"/>
    <lineage>
        <taxon>Bacteria</taxon>
        <taxon>Pseudomonadati</taxon>
        <taxon>Pseudomonadota</taxon>
        <taxon>Betaproteobacteria</taxon>
        <taxon>Burkholderiales</taxon>
        <taxon>Tepidicella</taxon>
    </lineage>
</organism>
<dbReference type="InterPro" id="IPR017867">
    <property type="entry name" value="Tyr_phospatase_low_mol_wt"/>
</dbReference>
<dbReference type="Proteomes" id="UP000295510">
    <property type="component" value="Unassembled WGS sequence"/>
</dbReference>
<name>A0A4R6TX39_9BURK</name>
<feature type="domain" description="Phosphotyrosine protein phosphatase I" evidence="5">
    <location>
        <begin position="8"/>
        <end position="157"/>
    </location>
</feature>
<dbReference type="InterPro" id="IPR052995">
    <property type="entry name" value="LMW-PTP"/>
</dbReference>
<dbReference type="GO" id="GO:0004725">
    <property type="term" value="F:protein tyrosine phosphatase activity"/>
    <property type="evidence" value="ECO:0007669"/>
    <property type="project" value="InterPro"/>
</dbReference>
<dbReference type="PANTHER" id="PTHR47439:SF1">
    <property type="entry name" value="ACID PHOSPHATASE"/>
    <property type="match status" value="1"/>
</dbReference>
<dbReference type="SUPFAM" id="SSF52788">
    <property type="entry name" value="Phosphotyrosine protein phosphatases I"/>
    <property type="match status" value="1"/>
</dbReference>
<proteinExistence type="inferred from homology"/>
<dbReference type="PANTHER" id="PTHR47439">
    <property type="entry name" value="LOW MOLECULAR WEIGHT PHOSPHOTYROSINE PROTEIN PHOSPHATASE-RELATED"/>
    <property type="match status" value="1"/>
</dbReference>
<reference evidence="6 7" key="1">
    <citation type="submission" date="2019-03" db="EMBL/GenBank/DDBJ databases">
        <title>Genomic Encyclopedia of Type Strains, Phase IV (KMG-IV): sequencing the most valuable type-strain genomes for metagenomic binning, comparative biology and taxonomic classification.</title>
        <authorList>
            <person name="Goeker M."/>
        </authorList>
    </citation>
    <scope>NUCLEOTIDE SEQUENCE [LARGE SCALE GENOMIC DNA]</scope>
    <source>
        <strain evidence="6 7">DSM 19605</strain>
    </source>
</reference>
<keyword evidence="2" id="KW-0378">Hydrolase</keyword>
<dbReference type="CDD" id="cd16343">
    <property type="entry name" value="LMWPTP"/>
    <property type="match status" value="1"/>
</dbReference>
<evidence type="ECO:0000259" key="5">
    <source>
        <dbReference type="SMART" id="SM00226"/>
    </source>
</evidence>
<accession>A0A4R6TX39</accession>
<dbReference type="RefSeq" id="WP_133599382.1">
    <property type="nucleotide sequence ID" value="NZ_SNYL01000022.1"/>
</dbReference>
<keyword evidence="3" id="KW-0904">Protein phosphatase</keyword>
<comment type="similarity">
    <text evidence="1">Belongs to the low molecular weight phosphotyrosine protein phosphatase family.</text>
</comment>
<protein>
    <submittedName>
        <fullName evidence="6">Protein tyrosine phosphatase</fullName>
    </submittedName>
</protein>
<evidence type="ECO:0000256" key="3">
    <source>
        <dbReference type="ARBA" id="ARBA00022912"/>
    </source>
</evidence>
<dbReference type="InterPro" id="IPR036196">
    <property type="entry name" value="Ptyr_pPase_sf"/>
</dbReference>
<dbReference type="AlphaFoldDB" id="A0A4R6TX39"/>
<dbReference type="EMBL" id="SNYL01000022">
    <property type="protein sequence ID" value="TDQ38071.1"/>
    <property type="molecule type" value="Genomic_DNA"/>
</dbReference>
<sequence length="172" mass="19392">MPNPEAELHIVFFCMGNICRSPTAHGVFRQRLHAAGLQSRVWVDSAGTHNYHPGKPPDPRTQHHALARGYDLSDLRARQLVAADFERADLLLGMDWDNLALAEAMAPASHHRKIRRLTEFCLRHDATVVPDPYYGGSEGFEHVLDLVEDACDGLLRHVQHRLQHRGRSRGTP</sequence>
<dbReference type="FunFam" id="3.40.50.2300:FF:000113">
    <property type="entry name" value="Low molecular weight protein-tyrosine-phosphatase"/>
    <property type="match status" value="1"/>
</dbReference>
<feature type="active site" description="Nucleophile" evidence="4">
    <location>
        <position position="14"/>
    </location>
</feature>
<dbReference type="InterPro" id="IPR023485">
    <property type="entry name" value="Ptyr_pPase"/>
</dbReference>
<feature type="active site" description="Proton donor" evidence="4">
    <location>
        <position position="131"/>
    </location>
</feature>
<dbReference type="PRINTS" id="PR00719">
    <property type="entry name" value="LMWPTPASE"/>
</dbReference>
<evidence type="ECO:0000256" key="1">
    <source>
        <dbReference type="ARBA" id="ARBA00011063"/>
    </source>
</evidence>
<evidence type="ECO:0000256" key="4">
    <source>
        <dbReference type="PIRSR" id="PIRSR617867-1"/>
    </source>
</evidence>